<feature type="transmembrane region" description="Helical" evidence="1">
    <location>
        <begin position="81"/>
        <end position="103"/>
    </location>
</feature>
<evidence type="ECO:0000313" key="2">
    <source>
        <dbReference type="EMBL" id="RNF09601.1"/>
    </source>
</evidence>
<gene>
    <name evidence="2" type="ORF">TraAM80_02085</name>
</gene>
<keyword evidence="3" id="KW-1185">Reference proteome</keyword>
<sequence length="104" mass="12015">MPGWHAVEARGRRSCVARLEGARRFLGEFAGYCDVRCEKGHHVDGNVWYADHYLYPNHWQPGSKTQPRLVDDGHVKSWFDLWTMSVAMRMCVPILIVLSLILFV</sequence>
<organism evidence="2 3">
    <name type="scientific">Trypanosoma rangeli</name>
    <dbReference type="NCBI Taxonomy" id="5698"/>
    <lineage>
        <taxon>Eukaryota</taxon>
        <taxon>Discoba</taxon>
        <taxon>Euglenozoa</taxon>
        <taxon>Kinetoplastea</taxon>
        <taxon>Metakinetoplastina</taxon>
        <taxon>Trypanosomatida</taxon>
        <taxon>Trypanosomatidae</taxon>
        <taxon>Trypanosoma</taxon>
        <taxon>Herpetosoma</taxon>
    </lineage>
</organism>
<dbReference type="OMA" id="YLYPNHW"/>
<keyword evidence="1" id="KW-0472">Membrane</keyword>
<reference evidence="2 3" key="1">
    <citation type="journal article" date="2018" name="BMC Genomics">
        <title>Genomic comparison of Trypanosoma conorhini and Trypanosoma rangeli to Trypanosoma cruzi strains of high and low virulence.</title>
        <authorList>
            <person name="Bradwell K.R."/>
            <person name="Koparde V.N."/>
            <person name="Matveyev A.V."/>
            <person name="Serrano M.G."/>
            <person name="Alves J.M."/>
            <person name="Parikh H."/>
            <person name="Huang B."/>
            <person name="Lee V."/>
            <person name="Espinosa-Alvarez O."/>
            <person name="Ortiz P.A."/>
            <person name="Costa-Martins A.G."/>
            <person name="Teixeira M.M."/>
            <person name="Buck G.A."/>
        </authorList>
    </citation>
    <scope>NUCLEOTIDE SEQUENCE [LARGE SCALE GENOMIC DNA]</scope>
    <source>
        <strain evidence="2 3">AM80</strain>
    </source>
</reference>
<accession>A0A3R7MXI5</accession>
<dbReference type="EMBL" id="MKGL01000045">
    <property type="protein sequence ID" value="RNF09601.1"/>
    <property type="molecule type" value="Genomic_DNA"/>
</dbReference>
<dbReference type="AlphaFoldDB" id="A0A3R7MXI5"/>
<keyword evidence="1" id="KW-0812">Transmembrane</keyword>
<dbReference type="GeneID" id="40326018"/>
<evidence type="ECO:0000313" key="3">
    <source>
        <dbReference type="Proteomes" id="UP000283634"/>
    </source>
</evidence>
<dbReference type="Proteomes" id="UP000283634">
    <property type="component" value="Unassembled WGS sequence"/>
</dbReference>
<dbReference type="RefSeq" id="XP_029241068.1">
    <property type="nucleotide sequence ID" value="XM_029379102.1"/>
</dbReference>
<keyword evidence="1" id="KW-1133">Transmembrane helix</keyword>
<dbReference type="OrthoDB" id="244723at2759"/>
<comment type="caution">
    <text evidence="2">The sequence shown here is derived from an EMBL/GenBank/DDBJ whole genome shotgun (WGS) entry which is preliminary data.</text>
</comment>
<proteinExistence type="predicted"/>
<protein>
    <submittedName>
        <fullName evidence="2">Uncharacterized protein</fullName>
    </submittedName>
</protein>
<evidence type="ECO:0000256" key="1">
    <source>
        <dbReference type="SAM" id="Phobius"/>
    </source>
</evidence>
<name>A0A3R7MXI5_TRYRA</name>